<dbReference type="EMBL" id="DS268417">
    <property type="protein sequence ID" value="EFO83620.1"/>
    <property type="molecule type" value="Genomic_DNA"/>
</dbReference>
<feature type="signal peptide" evidence="3">
    <location>
        <begin position="1"/>
        <end position="21"/>
    </location>
</feature>
<feature type="transmembrane region" description="Helical" evidence="2">
    <location>
        <begin position="271"/>
        <end position="289"/>
    </location>
</feature>
<accession>E3LWW3</accession>
<reference evidence="4" key="1">
    <citation type="submission" date="2007-07" db="EMBL/GenBank/DDBJ databases">
        <title>PCAP assembly of the Caenorhabditis remanei genome.</title>
        <authorList>
            <consortium name="The Caenorhabditis remanei Sequencing Consortium"/>
            <person name="Wilson R.K."/>
        </authorList>
    </citation>
    <scope>NUCLEOTIDE SEQUENCE [LARGE SCALE GENOMIC DNA]</scope>
    <source>
        <strain evidence="4">PB4641</strain>
    </source>
</reference>
<keyword evidence="1" id="KW-0175">Coiled coil</keyword>
<dbReference type="KEGG" id="crq:GCK72_010733"/>
<keyword evidence="2" id="KW-1133">Transmembrane helix</keyword>
<dbReference type="RefSeq" id="XP_003111759.2">
    <property type="nucleotide sequence ID" value="XM_003111711.2"/>
</dbReference>
<dbReference type="HOGENOM" id="CLU_712201_0_0_1"/>
<evidence type="ECO:0000256" key="1">
    <source>
        <dbReference type="SAM" id="Coils"/>
    </source>
</evidence>
<keyword evidence="5" id="KW-1185">Reference proteome</keyword>
<evidence type="ECO:0000313" key="4">
    <source>
        <dbReference type="EMBL" id="EFO83620.1"/>
    </source>
</evidence>
<dbReference type="AlphaFoldDB" id="E3LWW3"/>
<feature type="chain" id="PRO_5003175854" evidence="3">
    <location>
        <begin position="22"/>
        <end position="388"/>
    </location>
</feature>
<gene>
    <name evidence="4" type="ORF">CRE_03164</name>
</gene>
<protein>
    <submittedName>
        <fullName evidence="4">Uncharacterized protein</fullName>
    </submittedName>
</protein>
<feature type="transmembrane region" description="Helical" evidence="2">
    <location>
        <begin position="206"/>
        <end position="225"/>
    </location>
</feature>
<name>E3LWW3_CAERE</name>
<sequence>MRFLIFLSVIDLIVSLTPAQACPKTSINVMANKSRTLSVIFGVSSEQTDRNDDHQKANKVPSRNTTSIEDGSCEIDQTFIALTVTFTFILVSIVIFLIFLCIYCKSNDQLIQREIDARTTAESRLRDTEDRLLAETREKEETKEKLNEALELLSKLIPKMEKLDAQGAQQTELKRECREIAENLKTTLGEPLPVVIFGAEWRQKGFLVLLFAVFMSTAVVAVVQSNNIPARASFWSVTLYSMASIGFTSMSGAICDMMEPFLKISRTPSKVAVFGVFVLLSLFIAKKEFAYARESLPPFDQSSEEDMEHIKNMTIFFFGLINCLVVSIRLDKAKYAKTFVAMFLFFWIGTVSAYRTFLGSYSIAETLISIIMFFAASASLGSLFVKYH</sequence>
<evidence type="ECO:0000256" key="3">
    <source>
        <dbReference type="SAM" id="SignalP"/>
    </source>
</evidence>
<keyword evidence="2" id="KW-0472">Membrane</keyword>
<proteinExistence type="predicted"/>
<feature type="transmembrane region" description="Helical" evidence="2">
    <location>
        <begin position="309"/>
        <end position="328"/>
    </location>
</feature>
<organism evidence="5">
    <name type="scientific">Caenorhabditis remanei</name>
    <name type="common">Caenorhabditis vulgaris</name>
    <dbReference type="NCBI Taxonomy" id="31234"/>
    <lineage>
        <taxon>Eukaryota</taxon>
        <taxon>Metazoa</taxon>
        <taxon>Ecdysozoa</taxon>
        <taxon>Nematoda</taxon>
        <taxon>Chromadorea</taxon>
        <taxon>Rhabditida</taxon>
        <taxon>Rhabditina</taxon>
        <taxon>Rhabditomorpha</taxon>
        <taxon>Rhabditoidea</taxon>
        <taxon>Rhabditidae</taxon>
        <taxon>Peloderinae</taxon>
        <taxon>Caenorhabditis</taxon>
    </lineage>
</organism>
<dbReference type="Proteomes" id="UP000008281">
    <property type="component" value="Unassembled WGS sequence"/>
</dbReference>
<feature type="transmembrane region" description="Helical" evidence="2">
    <location>
        <begin position="79"/>
        <end position="103"/>
    </location>
</feature>
<feature type="transmembrane region" description="Helical" evidence="2">
    <location>
        <begin position="335"/>
        <end position="354"/>
    </location>
</feature>
<feature type="transmembrane region" description="Helical" evidence="2">
    <location>
        <begin position="237"/>
        <end position="259"/>
    </location>
</feature>
<feature type="transmembrane region" description="Helical" evidence="2">
    <location>
        <begin position="366"/>
        <end position="385"/>
    </location>
</feature>
<keyword evidence="2" id="KW-0812">Transmembrane</keyword>
<evidence type="ECO:0000256" key="2">
    <source>
        <dbReference type="SAM" id="Phobius"/>
    </source>
</evidence>
<keyword evidence="3" id="KW-0732">Signal</keyword>
<feature type="coiled-coil region" evidence="1">
    <location>
        <begin position="125"/>
        <end position="163"/>
    </location>
</feature>
<evidence type="ECO:0000313" key="5">
    <source>
        <dbReference type="Proteomes" id="UP000008281"/>
    </source>
</evidence>
<dbReference type="CTD" id="9811148"/>
<dbReference type="GeneID" id="9811148"/>
<dbReference type="InParanoid" id="E3LWW3"/>